<evidence type="ECO:0000313" key="2">
    <source>
        <dbReference type="EMBL" id="RCI71685.1"/>
    </source>
</evidence>
<sequence length="77" mass="8630">TIWYMNGRREQLKIEQSKAVDTGGRYVFQLRNDSDWADQQFLSLEIEAPEDMPQGLEVQASICQAAPAKASQSVAGR</sequence>
<comment type="caution">
    <text evidence="2">The sequence shown here is derived from an EMBL/GenBank/DDBJ whole genome shotgun (WGS) entry which is preliminary data.</text>
</comment>
<organism evidence="2 3">
    <name type="scientific">Pseudomonas aeruginosa</name>
    <dbReference type="NCBI Taxonomy" id="287"/>
    <lineage>
        <taxon>Bacteria</taxon>
        <taxon>Pseudomonadati</taxon>
        <taxon>Pseudomonadota</taxon>
        <taxon>Gammaproteobacteria</taxon>
        <taxon>Pseudomonadales</taxon>
        <taxon>Pseudomonadaceae</taxon>
        <taxon>Pseudomonas</taxon>
    </lineage>
</organism>
<dbReference type="AlphaFoldDB" id="A0A367M2H0"/>
<feature type="non-terminal residue" evidence="2">
    <location>
        <position position="1"/>
    </location>
</feature>
<reference evidence="2 3" key="1">
    <citation type="submission" date="2018-07" db="EMBL/GenBank/DDBJ databases">
        <title>Mechanisms of high-level aminoglycoside resistance among Gram-negative pathogens in Brazil.</title>
        <authorList>
            <person name="Ballaben A.S."/>
            <person name="Darini A.L.C."/>
            <person name="Doi Y."/>
        </authorList>
    </citation>
    <scope>NUCLEOTIDE SEQUENCE [LARGE SCALE GENOMIC DNA]</scope>
    <source>
        <strain evidence="2 3">B2-305</strain>
    </source>
</reference>
<accession>A0A367M2H0</accession>
<dbReference type="CDD" id="cd14487">
    <property type="entry name" value="AlgX_C"/>
    <property type="match status" value="1"/>
</dbReference>
<protein>
    <submittedName>
        <fullName evidence="2">Alginate O-acetyltransferase</fullName>
    </submittedName>
</protein>
<dbReference type="Gene3D" id="2.60.120.1380">
    <property type="entry name" value="C-terminal carbohydrate-binding module"/>
    <property type="match status" value="1"/>
</dbReference>
<dbReference type="InterPro" id="IPR038639">
    <property type="entry name" value="AlgX_C_sf"/>
</dbReference>
<dbReference type="GO" id="GO:0016740">
    <property type="term" value="F:transferase activity"/>
    <property type="evidence" value="ECO:0007669"/>
    <property type="project" value="UniProtKB-KW"/>
</dbReference>
<evidence type="ECO:0000313" key="3">
    <source>
        <dbReference type="Proteomes" id="UP000253594"/>
    </source>
</evidence>
<name>A0A367M2H0_PSEAI</name>
<dbReference type="Proteomes" id="UP000253594">
    <property type="component" value="Unassembled WGS sequence"/>
</dbReference>
<proteinExistence type="predicted"/>
<dbReference type="Pfam" id="PF16824">
    <property type="entry name" value="CBM_26"/>
    <property type="match status" value="1"/>
</dbReference>
<keyword evidence="2" id="KW-0808">Transferase</keyword>
<dbReference type="EMBL" id="QORE01001279">
    <property type="protein sequence ID" value="RCI71685.1"/>
    <property type="molecule type" value="Genomic_DNA"/>
</dbReference>
<feature type="domain" description="Alginate biosynthesis protein AlgX C-terminal carbohydrate-binding module" evidence="1">
    <location>
        <begin position="1"/>
        <end position="70"/>
    </location>
</feature>
<dbReference type="InterPro" id="IPR031798">
    <property type="entry name" value="AlgX_C"/>
</dbReference>
<gene>
    <name evidence="2" type="ORF">DT376_27775</name>
</gene>
<evidence type="ECO:0000259" key="1">
    <source>
        <dbReference type="Pfam" id="PF16824"/>
    </source>
</evidence>